<keyword evidence="1" id="KW-0812">Transmembrane</keyword>
<name>A0A066X1S3_COLSU</name>
<accession>A0A066X1S3</accession>
<proteinExistence type="predicted"/>
<dbReference type="AlphaFoldDB" id="A0A066X1S3"/>
<organism evidence="2 3">
    <name type="scientific">Colletotrichum sublineola</name>
    <name type="common">Sorghum anthracnose fungus</name>
    <dbReference type="NCBI Taxonomy" id="1173701"/>
    <lineage>
        <taxon>Eukaryota</taxon>
        <taxon>Fungi</taxon>
        <taxon>Dikarya</taxon>
        <taxon>Ascomycota</taxon>
        <taxon>Pezizomycotina</taxon>
        <taxon>Sordariomycetes</taxon>
        <taxon>Hypocreomycetidae</taxon>
        <taxon>Glomerellales</taxon>
        <taxon>Glomerellaceae</taxon>
        <taxon>Colletotrichum</taxon>
        <taxon>Colletotrichum graminicola species complex</taxon>
    </lineage>
</organism>
<keyword evidence="1" id="KW-1133">Transmembrane helix</keyword>
<keyword evidence="1" id="KW-0472">Membrane</keyword>
<reference evidence="3" key="1">
    <citation type="journal article" date="2014" name="Genome Announc.">
        <title>Draft genome sequence of Colletotrichum sublineola, a destructive pathogen of cultivated sorghum.</title>
        <authorList>
            <person name="Baroncelli R."/>
            <person name="Sanz-Martin J.M."/>
            <person name="Rech G.E."/>
            <person name="Sukno S.A."/>
            <person name="Thon M.R."/>
        </authorList>
    </citation>
    <scope>NUCLEOTIDE SEQUENCE [LARGE SCALE GENOMIC DNA]</scope>
    <source>
        <strain evidence="3">TX430BB</strain>
    </source>
</reference>
<protein>
    <submittedName>
        <fullName evidence="2">Uncharacterized protein</fullName>
    </submittedName>
</protein>
<feature type="transmembrane region" description="Helical" evidence="1">
    <location>
        <begin position="202"/>
        <end position="224"/>
    </location>
</feature>
<evidence type="ECO:0000313" key="2">
    <source>
        <dbReference type="EMBL" id="KDN61624.1"/>
    </source>
</evidence>
<dbReference type="Proteomes" id="UP000027238">
    <property type="component" value="Unassembled WGS sequence"/>
</dbReference>
<dbReference type="OrthoDB" id="4796957at2759"/>
<dbReference type="STRING" id="1173701.A0A066X1S3"/>
<sequence length="245" mass="28368">MREDPDITREMFPEEEHDSIDLAIRTTLMMDGSALDYSTDRLEKGVHHVQWKLGEPLSKFIERIFTSESHTILSYPEHLSHPDFKSELKATRLKRGLGIAIHPTADLRDHLKLDRKTMTLKGVLFPLTDKKSRKLLRSYVESEAFDPAIQNFEFRSIKNKGEEVVPFFYLASRLDELHQELLDPSPRGWLERQFERRSGSRYMMMATMVGIFFAVFLGFLALVVSSYQTYIAYQAWQHPISPAGG</sequence>
<dbReference type="EMBL" id="JMSE01001398">
    <property type="protein sequence ID" value="KDN61624.1"/>
    <property type="molecule type" value="Genomic_DNA"/>
</dbReference>
<comment type="caution">
    <text evidence="2">The sequence shown here is derived from an EMBL/GenBank/DDBJ whole genome shotgun (WGS) entry which is preliminary data.</text>
</comment>
<keyword evidence="3" id="KW-1185">Reference proteome</keyword>
<dbReference type="HOGENOM" id="CLU_1133521_0_0_1"/>
<gene>
    <name evidence="2" type="ORF">CSUB01_01449</name>
</gene>
<dbReference type="eggNOG" id="ENOG502SI63">
    <property type="taxonomic scope" value="Eukaryota"/>
</dbReference>
<evidence type="ECO:0000313" key="3">
    <source>
        <dbReference type="Proteomes" id="UP000027238"/>
    </source>
</evidence>
<evidence type="ECO:0000256" key="1">
    <source>
        <dbReference type="SAM" id="Phobius"/>
    </source>
</evidence>